<protein>
    <recommendedName>
        <fullName evidence="6">Large ribosomal subunit protein bL21m</fullName>
    </recommendedName>
</protein>
<organism evidence="8">
    <name type="scientific">Chaetoceros debilis</name>
    <dbReference type="NCBI Taxonomy" id="122233"/>
    <lineage>
        <taxon>Eukaryota</taxon>
        <taxon>Sar</taxon>
        <taxon>Stramenopiles</taxon>
        <taxon>Ochrophyta</taxon>
        <taxon>Bacillariophyta</taxon>
        <taxon>Coscinodiscophyceae</taxon>
        <taxon>Chaetocerotophycidae</taxon>
        <taxon>Chaetocerotales</taxon>
        <taxon>Chaetocerotaceae</taxon>
        <taxon>Chaetoceros</taxon>
    </lineage>
</organism>
<dbReference type="HAMAP" id="MF_01363">
    <property type="entry name" value="Ribosomal_bL21"/>
    <property type="match status" value="1"/>
</dbReference>
<evidence type="ECO:0000256" key="7">
    <source>
        <dbReference type="SAM" id="MobiDB-lite"/>
    </source>
</evidence>
<dbReference type="NCBIfam" id="TIGR00061">
    <property type="entry name" value="L21"/>
    <property type="match status" value="1"/>
</dbReference>
<sequence length="293" mass="32449">MLSRRLLCNRIRSATCLSRKTPCANVENAAKFTNSDTSIVKNPYALAPVSTGVRSLSYAVVNHAKQYQEAMEGRHGQQLKLALAEGEARTGEVFDPFEAYQVDDDDDDDDDEEGMLEAGDGDDMEEDEDATPTLDFNYNKDGSIRRTKSQLVSLKAGAAAGGKFAIVNLHGTQEKVTIDDVIILNKLKPVSKWSVGSTHTLNAENGSLLLVGSPEQTLVGMPFVNGAEVEVMVEEITRDKKVIVFKKKRRKNYRRKNGHKREVTFLRVLDIRFPNEVEDEAQVELEESQSAAA</sequence>
<dbReference type="InterPro" id="IPR028909">
    <property type="entry name" value="bL21-like"/>
</dbReference>
<dbReference type="InterPro" id="IPR036164">
    <property type="entry name" value="bL21-like_sf"/>
</dbReference>
<evidence type="ECO:0000256" key="4">
    <source>
        <dbReference type="ARBA" id="ARBA00022980"/>
    </source>
</evidence>
<evidence type="ECO:0000256" key="2">
    <source>
        <dbReference type="ARBA" id="ARBA00022730"/>
    </source>
</evidence>
<feature type="compositionally biased region" description="Acidic residues" evidence="7">
    <location>
        <begin position="101"/>
        <end position="130"/>
    </location>
</feature>
<feature type="region of interest" description="Disordered" evidence="7">
    <location>
        <begin position="100"/>
        <end position="135"/>
    </location>
</feature>
<evidence type="ECO:0000256" key="1">
    <source>
        <dbReference type="ARBA" id="ARBA00008563"/>
    </source>
</evidence>
<evidence type="ECO:0000256" key="6">
    <source>
        <dbReference type="ARBA" id="ARBA00044129"/>
    </source>
</evidence>
<gene>
    <name evidence="8" type="ORF">CDEB00056_LOCUS16455</name>
</gene>
<dbReference type="PANTHER" id="PTHR21349:SF0">
    <property type="entry name" value="LARGE RIBOSOMAL SUBUNIT PROTEIN BL21M"/>
    <property type="match status" value="1"/>
</dbReference>
<keyword evidence="5" id="KW-0687">Ribonucleoprotein</keyword>
<evidence type="ECO:0000256" key="5">
    <source>
        <dbReference type="ARBA" id="ARBA00023274"/>
    </source>
</evidence>
<reference evidence="8" key="1">
    <citation type="submission" date="2021-01" db="EMBL/GenBank/DDBJ databases">
        <authorList>
            <person name="Corre E."/>
            <person name="Pelletier E."/>
            <person name="Niang G."/>
            <person name="Scheremetjew M."/>
            <person name="Finn R."/>
            <person name="Kale V."/>
            <person name="Holt S."/>
            <person name="Cochrane G."/>
            <person name="Meng A."/>
            <person name="Brown T."/>
            <person name="Cohen L."/>
        </authorList>
    </citation>
    <scope>NUCLEOTIDE SEQUENCE</scope>
    <source>
        <strain evidence="8">MM31A-1</strain>
    </source>
</reference>
<dbReference type="GO" id="GO:0005762">
    <property type="term" value="C:mitochondrial large ribosomal subunit"/>
    <property type="evidence" value="ECO:0007669"/>
    <property type="project" value="TreeGrafter"/>
</dbReference>
<accession>A0A7S3QAS2</accession>
<dbReference type="GO" id="GO:0003735">
    <property type="term" value="F:structural constituent of ribosome"/>
    <property type="evidence" value="ECO:0007669"/>
    <property type="project" value="InterPro"/>
</dbReference>
<dbReference type="InterPro" id="IPR001787">
    <property type="entry name" value="Ribosomal_bL21"/>
</dbReference>
<proteinExistence type="inferred from homology"/>
<dbReference type="AlphaFoldDB" id="A0A7S3QAS2"/>
<keyword evidence="3" id="KW-0694">RNA-binding</keyword>
<dbReference type="EMBL" id="HBIO01021363">
    <property type="protein sequence ID" value="CAE0471602.1"/>
    <property type="molecule type" value="Transcribed_RNA"/>
</dbReference>
<keyword evidence="4" id="KW-0689">Ribosomal protein</keyword>
<comment type="similarity">
    <text evidence="1">Belongs to the bacterial ribosomal protein bL21 family.</text>
</comment>
<keyword evidence="2" id="KW-0699">rRNA-binding</keyword>
<evidence type="ECO:0000313" key="8">
    <source>
        <dbReference type="EMBL" id="CAE0471602.1"/>
    </source>
</evidence>
<dbReference type="GO" id="GO:0006412">
    <property type="term" value="P:translation"/>
    <property type="evidence" value="ECO:0007669"/>
    <property type="project" value="InterPro"/>
</dbReference>
<dbReference type="PANTHER" id="PTHR21349">
    <property type="entry name" value="50S RIBOSOMAL PROTEIN L21"/>
    <property type="match status" value="1"/>
</dbReference>
<dbReference type="InterPro" id="IPR018258">
    <property type="entry name" value="Ribosomal_bL21_CS"/>
</dbReference>
<name>A0A7S3QAS2_9STRA</name>
<evidence type="ECO:0000256" key="3">
    <source>
        <dbReference type="ARBA" id="ARBA00022884"/>
    </source>
</evidence>
<dbReference type="PROSITE" id="PS01169">
    <property type="entry name" value="RIBOSOMAL_L21"/>
    <property type="match status" value="1"/>
</dbReference>
<dbReference type="SUPFAM" id="SSF141091">
    <property type="entry name" value="L21p-like"/>
    <property type="match status" value="1"/>
</dbReference>
<dbReference type="GO" id="GO:0019843">
    <property type="term" value="F:rRNA binding"/>
    <property type="evidence" value="ECO:0007669"/>
    <property type="project" value="UniProtKB-KW"/>
</dbReference>
<dbReference type="Pfam" id="PF00829">
    <property type="entry name" value="Ribosomal_L21p"/>
    <property type="match status" value="1"/>
</dbReference>